<evidence type="ECO:0000256" key="1">
    <source>
        <dbReference type="SAM" id="Phobius"/>
    </source>
</evidence>
<dbReference type="EMBL" id="VUMR01000006">
    <property type="protein sequence ID" value="MSS55736.1"/>
    <property type="molecule type" value="Genomic_DNA"/>
</dbReference>
<dbReference type="AlphaFoldDB" id="A0A6N7V1Q0"/>
<keyword evidence="1" id="KW-0472">Membrane</keyword>
<feature type="transmembrane region" description="Helical" evidence="1">
    <location>
        <begin position="7"/>
        <end position="25"/>
    </location>
</feature>
<keyword evidence="1" id="KW-0812">Transmembrane</keyword>
<gene>
    <name evidence="2" type="ORF">FYJ55_02130</name>
</gene>
<feature type="transmembrane region" description="Helical" evidence="1">
    <location>
        <begin position="59"/>
        <end position="92"/>
    </location>
</feature>
<evidence type="ECO:0000313" key="2">
    <source>
        <dbReference type="EMBL" id="MSS55736.1"/>
    </source>
</evidence>
<protein>
    <submittedName>
        <fullName evidence="2">DUF3784 domain-containing protein</fullName>
    </submittedName>
</protein>
<name>A0A6N7V1Q0_9FIRM</name>
<dbReference type="GeneID" id="93158094"/>
<dbReference type="Proteomes" id="UP000434241">
    <property type="component" value="Unassembled WGS sequence"/>
</dbReference>
<proteinExistence type="predicted"/>
<evidence type="ECO:0000313" key="3">
    <source>
        <dbReference type="Proteomes" id="UP000434241"/>
    </source>
</evidence>
<organism evidence="2 3">
    <name type="scientific">Holdemanella porci</name>
    <dbReference type="NCBI Taxonomy" id="2652276"/>
    <lineage>
        <taxon>Bacteria</taxon>
        <taxon>Bacillati</taxon>
        <taxon>Bacillota</taxon>
        <taxon>Erysipelotrichia</taxon>
        <taxon>Erysipelotrichales</taxon>
        <taxon>Erysipelotrichaceae</taxon>
        <taxon>Holdemanella</taxon>
    </lineage>
</organism>
<keyword evidence="3" id="KW-1185">Reference proteome</keyword>
<keyword evidence="1" id="KW-1133">Transmembrane helix</keyword>
<comment type="caution">
    <text evidence="2">The sequence shown here is derived from an EMBL/GenBank/DDBJ whole genome shotgun (WGS) entry which is preliminary data.</text>
</comment>
<dbReference type="RefSeq" id="WP_154555463.1">
    <property type="nucleotide sequence ID" value="NZ_VUMR01000006.1"/>
</dbReference>
<dbReference type="InterPro" id="IPR017259">
    <property type="entry name" value="UCP037672"/>
</dbReference>
<sequence>MNIEFMVCLVLAILFLVIGIIFSFLKEEGAKYVSGFSTLNHPENYDKASISLDMRNQCFTYALILFLGAILSYFISAIIAIPTYVIWGIVFFKSVHLDGEKAFEKYLIK</sequence>
<dbReference type="Pfam" id="PF12650">
    <property type="entry name" value="DUF3784"/>
    <property type="match status" value="1"/>
</dbReference>
<reference evidence="2 3" key="1">
    <citation type="submission" date="2019-08" db="EMBL/GenBank/DDBJ databases">
        <title>In-depth cultivation of the pig gut microbiome towards novel bacterial diversity and tailored functional studies.</title>
        <authorList>
            <person name="Wylensek D."/>
            <person name="Hitch T.C.A."/>
            <person name="Clavel T."/>
        </authorList>
    </citation>
    <scope>NUCLEOTIDE SEQUENCE [LARGE SCALE GENOMIC DNA]</scope>
    <source>
        <strain evidence="2 3">LKV-472-APC-3</strain>
    </source>
</reference>
<accession>A0A6N7V1Q0</accession>